<dbReference type="EMBL" id="JADWYR010000002">
    <property type="protein sequence ID" value="MBG9378246.1"/>
    <property type="molecule type" value="Genomic_DNA"/>
</dbReference>
<keyword evidence="4" id="KW-1185">Reference proteome</keyword>
<dbReference type="Proteomes" id="UP000628448">
    <property type="component" value="Unassembled WGS sequence"/>
</dbReference>
<dbReference type="PANTHER" id="PTHR10900">
    <property type="entry name" value="PERIOSTIN-RELATED"/>
    <property type="match status" value="1"/>
</dbReference>
<evidence type="ECO:0000313" key="3">
    <source>
        <dbReference type="EMBL" id="MBG9378246.1"/>
    </source>
</evidence>
<dbReference type="PROSITE" id="PS50213">
    <property type="entry name" value="FAS1"/>
    <property type="match status" value="2"/>
</dbReference>
<dbReference type="InterPro" id="IPR036378">
    <property type="entry name" value="FAS1_dom_sf"/>
</dbReference>
<accession>A0A931MCQ3</accession>
<dbReference type="SUPFAM" id="SSF82153">
    <property type="entry name" value="FAS1 domain"/>
    <property type="match status" value="2"/>
</dbReference>
<dbReference type="PANTHER" id="PTHR10900:SF77">
    <property type="entry name" value="FI19380P1"/>
    <property type="match status" value="1"/>
</dbReference>
<keyword evidence="1" id="KW-0732">Signal</keyword>
<dbReference type="GO" id="GO:0005615">
    <property type="term" value="C:extracellular space"/>
    <property type="evidence" value="ECO:0007669"/>
    <property type="project" value="TreeGrafter"/>
</dbReference>
<dbReference type="FunFam" id="2.30.180.10:FF:000032">
    <property type="entry name" value="Fasciclin domain-containing protein, putative"/>
    <property type="match status" value="2"/>
</dbReference>
<dbReference type="PROSITE" id="PS51257">
    <property type="entry name" value="PROKAR_LIPOPROTEIN"/>
    <property type="match status" value="1"/>
</dbReference>
<sequence length="315" mass="31517">MKSTSILKNLVFASLLALSIISCKKDEDPQPTPTDPTLAEIAASDTSFSFLLAAATEAGLADELAGPGPLTVFAPTNNAFRAAGFATVEAIEAADPAALAAILTYHIIAGTVESGDVPVGPNAAVTVLSGGTVYTTVNSNGVFVNGVEVVTADVLASNGVIHVIEKVLIPPAGNIVETAAASADFTYLVAAVTRASEGATDVAGVLSGTGPFTVFAPTNQAFIDAGFATIADIQAADPDDLAAILTYHVIAARVFSSDLTDGATPATVNGGTVLIDLTDGATVKGNSNATPSGIVATDIVATNGVIHVIDEVLLP</sequence>
<dbReference type="Pfam" id="PF02469">
    <property type="entry name" value="Fasciclin"/>
    <property type="match status" value="2"/>
</dbReference>
<dbReference type="RefSeq" id="WP_196992287.1">
    <property type="nucleotide sequence ID" value="NZ_JADWYR010000002.1"/>
</dbReference>
<organism evidence="3 4">
    <name type="scientific">Panacibacter microcysteis</name>
    <dbReference type="NCBI Taxonomy" id="2793269"/>
    <lineage>
        <taxon>Bacteria</taxon>
        <taxon>Pseudomonadati</taxon>
        <taxon>Bacteroidota</taxon>
        <taxon>Chitinophagia</taxon>
        <taxon>Chitinophagales</taxon>
        <taxon>Chitinophagaceae</taxon>
        <taxon>Panacibacter</taxon>
    </lineage>
</organism>
<feature type="domain" description="FAS1" evidence="2">
    <location>
        <begin position="172"/>
        <end position="313"/>
    </location>
</feature>
<evidence type="ECO:0000256" key="1">
    <source>
        <dbReference type="SAM" id="SignalP"/>
    </source>
</evidence>
<gene>
    <name evidence="3" type="ORF">I5907_18550</name>
</gene>
<feature type="chain" id="PRO_5038071605" evidence="1">
    <location>
        <begin position="25"/>
        <end position="315"/>
    </location>
</feature>
<dbReference type="Gene3D" id="2.30.180.10">
    <property type="entry name" value="FAS1 domain"/>
    <property type="match status" value="2"/>
</dbReference>
<evidence type="ECO:0000313" key="4">
    <source>
        <dbReference type="Proteomes" id="UP000628448"/>
    </source>
</evidence>
<dbReference type="AlphaFoldDB" id="A0A931MCQ3"/>
<comment type="caution">
    <text evidence="3">The sequence shown here is derived from an EMBL/GenBank/DDBJ whole genome shotgun (WGS) entry which is preliminary data.</text>
</comment>
<protein>
    <submittedName>
        <fullName evidence="3">Fasciclin domain-containing protein</fullName>
    </submittedName>
</protein>
<evidence type="ECO:0000259" key="2">
    <source>
        <dbReference type="PROSITE" id="PS50213"/>
    </source>
</evidence>
<dbReference type="InterPro" id="IPR050904">
    <property type="entry name" value="Adhesion/Biosynth-related"/>
</dbReference>
<name>A0A931MCQ3_9BACT</name>
<reference evidence="3" key="1">
    <citation type="submission" date="2020-11" db="EMBL/GenBank/DDBJ databases">
        <title>Bacterial whole genome sequence for Panacibacter sp. DH6.</title>
        <authorList>
            <person name="Le V."/>
            <person name="Ko S."/>
            <person name="Ahn C.-Y."/>
            <person name="Oh H.-M."/>
        </authorList>
    </citation>
    <scope>NUCLEOTIDE SEQUENCE</scope>
    <source>
        <strain evidence="3">DH6</strain>
    </source>
</reference>
<feature type="domain" description="FAS1" evidence="2">
    <location>
        <begin position="35"/>
        <end position="168"/>
    </location>
</feature>
<feature type="signal peptide" evidence="1">
    <location>
        <begin position="1"/>
        <end position="24"/>
    </location>
</feature>
<proteinExistence type="predicted"/>
<dbReference type="InterPro" id="IPR000782">
    <property type="entry name" value="FAS1_domain"/>
</dbReference>
<dbReference type="SMART" id="SM00554">
    <property type="entry name" value="FAS1"/>
    <property type="match status" value="2"/>
</dbReference>